<feature type="transmembrane region" description="Helical" evidence="1">
    <location>
        <begin position="12"/>
        <end position="34"/>
    </location>
</feature>
<comment type="caution">
    <text evidence="2">The sequence shown here is derived from an EMBL/GenBank/DDBJ whole genome shotgun (WGS) entry which is preliminary data.</text>
</comment>
<dbReference type="RefSeq" id="WP_168151743.1">
    <property type="nucleotide sequence ID" value="NZ_JAAWVT010000003.1"/>
</dbReference>
<evidence type="ECO:0000256" key="1">
    <source>
        <dbReference type="SAM" id="Phobius"/>
    </source>
</evidence>
<keyword evidence="3" id="KW-1185">Reference proteome</keyword>
<dbReference type="Proteomes" id="UP000746595">
    <property type="component" value="Unassembled WGS sequence"/>
</dbReference>
<sequence>MITVADLRHATGFSYSGVFVDYLLASIAAFTHPVADRRCPKARQAIGALASIALVVTLPPASVLTGVDVLLLASCCEYSDNANNGNFQIPEKLR</sequence>
<accession>A0ABX1G5C7</accession>
<reference evidence="2 3" key="1">
    <citation type="submission" date="2020-04" db="EMBL/GenBank/DDBJ databases">
        <title>Paeniglutamicibacter sp. ANT13_2, a novel actinomycete isolated from sediment in Antarctica.</title>
        <authorList>
            <person name="Sakdapetsiri C."/>
            <person name="Pinyakong O."/>
        </authorList>
    </citation>
    <scope>NUCLEOTIDE SEQUENCE [LARGE SCALE GENOMIC DNA]</scope>
    <source>
        <strain evidence="2 3">ANT13_2</strain>
    </source>
</reference>
<keyword evidence="1" id="KW-0812">Transmembrane</keyword>
<keyword evidence="1" id="KW-0472">Membrane</keyword>
<evidence type="ECO:0000313" key="3">
    <source>
        <dbReference type="Proteomes" id="UP000746595"/>
    </source>
</evidence>
<evidence type="ECO:0000313" key="2">
    <source>
        <dbReference type="EMBL" id="NKG20911.1"/>
    </source>
</evidence>
<feature type="transmembrane region" description="Helical" evidence="1">
    <location>
        <begin position="46"/>
        <end position="73"/>
    </location>
</feature>
<dbReference type="EMBL" id="JAAWVT010000003">
    <property type="protein sequence ID" value="NKG20911.1"/>
    <property type="molecule type" value="Genomic_DNA"/>
</dbReference>
<protein>
    <submittedName>
        <fullName evidence="2">Uncharacterized protein</fullName>
    </submittedName>
</protein>
<organism evidence="2 3">
    <name type="scientific">Paeniglutamicibacter terrestris</name>
    <dbReference type="NCBI Taxonomy" id="2723403"/>
    <lineage>
        <taxon>Bacteria</taxon>
        <taxon>Bacillati</taxon>
        <taxon>Actinomycetota</taxon>
        <taxon>Actinomycetes</taxon>
        <taxon>Micrococcales</taxon>
        <taxon>Micrococcaceae</taxon>
        <taxon>Paeniglutamicibacter</taxon>
    </lineage>
</organism>
<name>A0ABX1G5C7_9MICC</name>
<gene>
    <name evidence="2" type="ORF">HED64_09345</name>
</gene>
<keyword evidence="1" id="KW-1133">Transmembrane helix</keyword>
<proteinExistence type="predicted"/>